<evidence type="ECO:0000313" key="1">
    <source>
        <dbReference type="EMBL" id="VHO02741.1"/>
    </source>
</evidence>
<organism evidence="1">
    <name type="scientific">Rheinheimera sp. BAL341</name>
    <dbReference type="NCBI Taxonomy" id="1708203"/>
    <lineage>
        <taxon>Bacteria</taxon>
        <taxon>Pseudomonadati</taxon>
        <taxon>Pseudomonadota</taxon>
        <taxon>Gammaproteobacteria</taxon>
        <taxon>Chromatiales</taxon>
        <taxon>Chromatiaceae</taxon>
        <taxon>Rheinheimera</taxon>
    </lineage>
</organism>
<name>A0A486XLZ5_9GAMM</name>
<gene>
    <name evidence="1" type="ORF">BAL341_986</name>
</gene>
<proteinExistence type="predicted"/>
<reference evidence="1" key="1">
    <citation type="submission" date="2019-04" db="EMBL/GenBank/DDBJ databases">
        <authorList>
            <person name="Brambilla D."/>
        </authorList>
    </citation>
    <scope>NUCLEOTIDE SEQUENCE</scope>
    <source>
        <strain evidence="1">BAL1</strain>
    </source>
</reference>
<protein>
    <submittedName>
        <fullName evidence="1">Uncharacterized protein</fullName>
    </submittedName>
</protein>
<sequence>MAAFLLRSAKKVTAEICPVQPFVRAIFVLVPSFRLTM</sequence>
<dbReference type="EMBL" id="CAAJGR010000076">
    <property type="protein sequence ID" value="VHO02741.1"/>
    <property type="molecule type" value="Genomic_DNA"/>
</dbReference>
<dbReference type="AlphaFoldDB" id="A0A486XLZ5"/>
<accession>A0A486XLZ5</accession>